<dbReference type="InterPro" id="IPR015422">
    <property type="entry name" value="PyrdxlP-dep_Trfase_small"/>
</dbReference>
<accession>I4B0F2</accession>
<feature type="compositionally biased region" description="Basic and acidic residues" evidence="5">
    <location>
        <begin position="21"/>
        <end position="30"/>
    </location>
</feature>
<dbReference type="CDD" id="cd00614">
    <property type="entry name" value="CGS_like"/>
    <property type="match status" value="1"/>
</dbReference>
<keyword evidence="2 3" id="KW-0663">Pyridoxal phosphate</keyword>
<keyword evidence="7" id="KW-1185">Reference proteome</keyword>
<dbReference type="GO" id="GO:0030170">
    <property type="term" value="F:pyridoxal phosphate binding"/>
    <property type="evidence" value="ECO:0007669"/>
    <property type="project" value="InterPro"/>
</dbReference>
<dbReference type="KEGG" id="tpx:Turpa_0097"/>
<dbReference type="GO" id="GO:0019346">
    <property type="term" value="P:transsulfuration"/>
    <property type="evidence" value="ECO:0007669"/>
    <property type="project" value="InterPro"/>
</dbReference>
<dbReference type="RefSeq" id="WP_014801280.1">
    <property type="nucleotide sequence ID" value="NC_018020.1"/>
</dbReference>
<dbReference type="PANTHER" id="PTHR43379:SF1">
    <property type="entry name" value="CYSTATHIONINE GAMMA-SYNTHASE 1, CHLOROPLASTIC-RELATED"/>
    <property type="match status" value="1"/>
</dbReference>
<dbReference type="AlphaFoldDB" id="I4B0F2"/>
<dbReference type="InterPro" id="IPR015424">
    <property type="entry name" value="PyrdxlP-dep_Trfase"/>
</dbReference>
<evidence type="ECO:0000256" key="3">
    <source>
        <dbReference type="PIRSR" id="PIRSR001434-2"/>
    </source>
</evidence>
<gene>
    <name evidence="6" type="ordered locus">Turpa_0097</name>
</gene>
<feature type="region of interest" description="Disordered" evidence="5">
    <location>
        <begin position="1"/>
        <end position="30"/>
    </location>
</feature>
<evidence type="ECO:0000256" key="2">
    <source>
        <dbReference type="ARBA" id="ARBA00022898"/>
    </source>
</evidence>
<evidence type="ECO:0000313" key="7">
    <source>
        <dbReference type="Proteomes" id="UP000006048"/>
    </source>
</evidence>
<evidence type="ECO:0000256" key="1">
    <source>
        <dbReference type="ARBA" id="ARBA00001933"/>
    </source>
</evidence>
<dbReference type="PIRSF" id="PIRSF001434">
    <property type="entry name" value="CGS"/>
    <property type="match status" value="1"/>
</dbReference>
<dbReference type="PROSITE" id="PS00868">
    <property type="entry name" value="CYS_MET_METAB_PP"/>
    <property type="match status" value="1"/>
</dbReference>
<dbReference type="OrthoDB" id="9780685at2"/>
<dbReference type="PANTHER" id="PTHR43379">
    <property type="entry name" value="CYSTATHIONINE GAMMA-SYNTHASE"/>
    <property type="match status" value="1"/>
</dbReference>
<dbReference type="FunFam" id="3.90.1150.10:FF:000033">
    <property type="entry name" value="Cystathionine gamma-synthase"/>
    <property type="match status" value="1"/>
</dbReference>
<dbReference type="EMBL" id="CP002959">
    <property type="protein sequence ID" value="AFM10759.1"/>
    <property type="molecule type" value="Genomic_DNA"/>
</dbReference>
<evidence type="ECO:0000256" key="5">
    <source>
        <dbReference type="SAM" id="MobiDB-lite"/>
    </source>
</evidence>
<dbReference type="InterPro" id="IPR000277">
    <property type="entry name" value="Cys/Met-Metab_PyrdxlP-dep_enz"/>
</dbReference>
<sequence>MRKDRNKILPASGVSTRSIHAGHDNTRDPHQPLITPVYQTASYAFDEVAGLWAYYDKKSDRLAEYARYGTPTQRALEETLMSLESAEDCIVMSSGMNAIATAICGLLGQGDHMVSLREGYRGTFKLFDQHLARFGIGISYSGVSLEAIQAACTEKTKLIFVEVPTNPYLRLVDIEALVKFARGRGIYTLVDATFASPMNFNALRQGADLVTHSLTKFLNGHNDVIAGAVLGSKELIEKARSFRNLFGSNPDPHQCYLISRGIKSFGVRMREHNRSALEIARFLEKQPQIEKVWYPLLESHPDHALAKKTLAGGGGIVSFQVKGKDGSQSAGLKASTQVVEALKLATIGASLGGVESLVHQPSVMSYADMDADARLKEGIYDNLIRFSVGLEDTADLIADLQQALATL</sequence>
<proteinExistence type="inferred from homology"/>
<dbReference type="GO" id="GO:0003962">
    <property type="term" value="F:cystathionine gamma-synthase activity"/>
    <property type="evidence" value="ECO:0007669"/>
    <property type="project" value="InterPro"/>
</dbReference>
<dbReference type="InterPro" id="IPR015421">
    <property type="entry name" value="PyrdxlP-dep_Trfase_major"/>
</dbReference>
<reference evidence="6 7" key="1">
    <citation type="submission" date="2012-06" db="EMBL/GenBank/DDBJ databases">
        <title>The complete chromosome of genome of Turneriella parva DSM 21527.</title>
        <authorList>
            <consortium name="US DOE Joint Genome Institute (JGI-PGF)"/>
            <person name="Lucas S."/>
            <person name="Han J."/>
            <person name="Lapidus A."/>
            <person name="Bruce D."/>
            <person name="Goodwin L."/>
            <person name="Pitluck S."/>
            <person name="Peters L."/>
            <person name="Kyrpides N."/>
            <person name="Mavromatis K."/>
            <person name="Ivanova N."/>
            <person name="Mikhailova N."/>
            <person name="Chertkov O."/>
            <person name="Detter J.C."/>
            <person name="Tapia R."/>
            <person name="Han C."/>
            <person name="Land M."/>
            <person name="Hauser L."/>
            <person name="Markowitz V."/>
            <person name="Cheng J.-F."/>
            <person name="Hugenholtz P."/>
            <person name="Woyke T."/>
            <person name="Wu D."/>
            <person name="Gronow S."/>
            <person name="Wellnitz S."/>
            <person name="Brambilla E."/>
            <person name="Klenk H.-P."/>
            <person name="Eisen J.A."/>
        </authorList>
    </citation>
    <scope>NUCLEOTIDE SEQUENCE [LARGE SCALE GENOMIC DNA]</scope>
    <source>
        <strain evidence="7">ATCC BAA-1111 / DSM 21527 / NCTC 11395 / H</strain>
    </source>
</reference>
<dbReference type="Gene3D" id="3.40.640.10">
    <property type="entry name" value="Type I PLP-dependent aspartate aminotransferase-like (Major domain)"/>
    <property type="match status" value="1"/>
</dbReference>
<dbReference type="InterPro" id="IPR044639">
    <property type="entry name" value="CGS1/2"/>
</dbReference>
<dbReference type="HOGENOM" id="CLU_018986_2_0_12"/>
<dbReference type="STRING" id="869212.Turpa_0097"/>
<protein>
    <submittedName>
        <fullName evidence="6">Cys/Met metabolism pyridoxal-phosphate-dependent protein</fullName>
    </submittedName>
</protein>
<dbReference type="GO" id="GO:0009086">
    <property type="term" value="P:methionine biosynthetic process"/>
    <property type="evidence" value="ECO:0007669"/>
    <property type="project" value="InterPro"/>
</dbReference>
<dbReference type="InterPro" id="IPR054542">
    <property type="entry name" value="Cys_met_metab_PP"/>
</dbReference>
<dbReference type="Proteomes" id="UP000006048">
    <property type="component" value="Chromosome"/>
</dbReference>
<comment type="cofactor">
    <cofactor evidence="1 4">
        <name>pyridoxal 5'-phosphate</name>
        <dbReference type="ChEBI" id="CHEBI:597326"/>
    </cofactor>
</comment>
<evidence type="ECO:0000313" key="6">
    <source>
        <dbReference type="EMBL" id="AFM10759.1"/>
    </source>
</evidence>
<dbReference type="FunFam" id="3.40.640.10:FF:000046">
    <property type="entry name" value="Cystathionine gamma-lyase"/>
    <property type="match status" value="1"/>
</dbReference>
<dbReference type="SUPFAM" id="SSF53383">
    <property type="entry name" value="PLP-dependent transferases"/>
    <property type="match status" value="1"/>
</dbReference>
<dbReference type="Gene3D" id="3.90.1150.10">
    <property type="entry name" value="Aspartate Aminotransferase, domain 1"/>
    <property type="match status" value="1"/>
</dbReference>
<organism evidence="6 7">
    <name type="scientific">Turneriella parva (strain ATCC BAA-1111 / DSM 21527 / NCTC 11395 / H)</name>
    <name type="common">Leptospira parva</name>
    <dbReference type="NCBI Taxonomy" id="869212"/>
    <lineage>
        <taxon>Bacteria</taxon>
        <taxon>Pseudomonadati</taxon>
        <taxon>Spirochaetota</taxon>
        <taxon>Spirochaetia</taxon>
        <taxon>Leptospirales</taxon>
        <taxon>Leptospiraceae</taxon>
        <taxon>Turneriella</taxon>
    </lineage>
</organism>
<feature type="modified residue" description="N6-(pyridoxal phosphate)lysine" evidence="3">
    <location>
        <position position="216"/>
    </location>
</feature>
<comment type="similarity">
    <text evidence="4">Belongs to the trans-sulfuration enzymes family.</text>
</comment>
<name>I4B0F2_TURPD</name>
<dbReference type="Pfam" id="PF01053">
    <property type="entry name" value="Cys_Met_Meta_PP"/>
    <property type="match status" value="1"/>
</dbReference>
<evidence type="ECO:0000256" key="4">
    <source>
        <dbReference type="RuleBase" id="RU362118"/>
    </source>
</evidence>